<evidence type="ECO:0000313" key="2">
    <source>
        <dbReference type="Proteomes" id="UP001060085"/>
    </source>
</evidence>
<accession>A0ACC0BQ01</accession>
<evidence type="ECO:0000313" key="1">
    <source>
        <dbReference type="EMBL" id="KAI5674750.1"/>
    </source>
</evidence>
<comment type="caution">
    <text evidence="1">The sequence shown here is derived from an EMBL/GenBank/DDBJ whole genome shotgun (WGS) entry which is preliminary data.</text>
</comment>
<protein>
    <submittedName>
        <fullName evidence="1">Uncharacterized protein</fullName>
    </submittedName>
</protein>
<proteinExistence type="predicted"/>
<gene>
    <name evidence="1" type="ORF">M9H77_15114</name>
</gene>
<dbReference type="EMBL" id="CM044703">
    <property type="protein sequence ID" value="KAI5674750.1"/>
    <property type="molecule type" value="Genomic_DNA"/>
</dbReference>
<name>A0ACC0BQ01_CATRO</name>
<organism evidence="1 2">
    <name type="scientific">Catharanthus roseus</name>
    <name type="common">Madagascar periwinkle</name>
    <name type="synonym">Vinca rosea</name>
    <dbReference type="NCBI Taxonomy" id="4058"/>
    <lineage>
        <taxon>Eukaryota</taxon>
        <taxon>Viridiplantae</taxon>
        <taxon>Streptophyta</taxon>
        <taxon>Embryophyta</taxon>
        <taxon>Tracheophyta</taxon>
        <taxon>Spermatophyta</taxon>
        <taxon>Magnoliopsida</taxon>
        <taxon>eudicotyledons</taxon>
        <taxon>Gunneridae</taxon>
        <taxon>Pentapetalae</taxon>
        <taxon>asterids</taxon>
        <taxon>lamiids</taxon>
        <taxon>Gentianales</taxon>
        <taxon>Apocynaceae</taxon>
        <taxon>Rauvolfioideae</taxon>
        <taxon>Vinceae</taxon>
        <taxon>Catharanthinae</taxon>
        <taxon>Catharanthus</taxon>
    </lineage>
</organism>
<keyword evidence="2" id="KW-1185">Reference proteome</keyword>
<dbReference type="Proteomes" id="UP001060085">
    <property type="component" value="Linkage Group LG03"/>
</dbReference>
<reference evidence="2" key="1">
    <citation type="journal article" date="2023" name="Nat. Plants">
        <title>Single-cell RNA sequencing provides a high-resolution roadmap for understanding the multicellular compartmentation of specialized metabolism.</title>
        <authorList>
            <person name="Sun S."/>
            <person name="Shen X."/>
            <person name="Li Y."/>
            <person name="Li Y."/>
            <person name="Wang S."/>
            <person name="Li R."/>
            <person name="Zhang H."/>
            <person name="Shen G."/>
            <person name="Guo B."/>
            <person name="Wei J."/>
            <person name="Xu J."/>
            <person name="St-Pierre B."/>
            <person name="Chen S."/>
            <person name="Sun C."/>
        </authorList>
    </citation>
    <scope>NUCLEOTIDE SEQUENCE [LARGE SCALE GENOMIC DNA]</scope>
</reference>
<sequence>MDSAMEIESGVKSGDKRPVEEEEEGEGGGCVTKKVKREGLVTDMRKVAEMVLVLAAMGKMRGGRVPSEAEKEIMSTARTKLAEVCQCFAPKDVFPRDVFGGIIEDLGLNKVKEQRLGFRPPKISIAEKLMFSKRKMEKSEELSQPSTTIPSQRLYANAAAAVESRGPSSAVRGFPSDKPVHTPASSGSFQPNSPFIHAASTNSTALPYQLPTSEVRPVVSGGLPANHLVKDSTSIALPKSDRPQFRLDGRPNGSYTSQVPATSSGDHMIGKTPTWSAQPQSVSSARTASETKVPTQTAFKVDGAVDARPGMAPHVSSSKPFITQSTTVNPQSVHQHSQGVNTVQAPLVRNSHFDVGKLVQKFIQPQNAERPVWTPPSRDYMNKALTCQVCKLTATDVDSVLVCDACEKGFHLKCLQINYPKGAPRSEWHCGKCLQLSNGKALPPKYGRVMRNVNASKTPSSTNSIQSSLVKKAGSFDGKVNQQKIKANGNTSLHSAAIASAVNKYSDQASVSKLANASEMRGNAYTIAGTGKIDDKASSGTSSNEITETSVPGISPSGLSVKRVSEEKLSDAKPYPPHPEAVQGVSVHSQSLANRAGNHQSGLSNDVVLSKQSLDNHAESNNLKESCTGESLRNKTQESCGDDQVTVRGNPAEASTTSAGHAELQRSLPHQVHSVDWVGDMLRVDEDKIFFHTLRINGVIYKLQEHVLVRFNKDRLIPSKVQAMWEDRVKKTKWVTVNRFYFPGDLPEAVGRPCGLETCEVYESIYGCNVMAGLIEGPCEVLPPSLFAVEKERRASSGTGSNANLRPLFLRKWIYDESKGLFRDASC</sequence>